<dbReference type="Proteomes" id="UP000652761">
    <property type="component" value="Unassembled WGS sequence"/>
</dbReference>
<name>A0A843X3J9_COLES</name>
<accession>A0A843X3J9</accession>
<proteinExistence type="predicted"/>
<keyword evidence="3" id="KW-1185">Reference proteome</keyword>
<reference evidence="2" key="1">
    <citation type="submission" date="2017-07" db="EMBL/GenBank/DDBJ databases">
        <title>Taro Niue Genome Assembly and Annotation.</title>
        <authorList>
            <person name="Atibalentja N."/>
            <person name="Keating K."/>
            <person name="Fields C.J."/>
        </authorList>
    </citation>
    <scope>NUCLEOTIDE SEQUENCE</scope>
    <source>
        <strain evidence="2">Niue_2</strain>
        <tissue evidence="2">Leaf</tissue>
    </source>
</reference>
<dbReference type="EMBL" id="NMUH01005067">
    <property type="protein sequence ID" value="MQM11704.1"/>
    <property type="molecule type" value="Genomic_DNA"/>
</dbReference>
<evidence type="ECO:0000313" key="2">
    <source>
        <dbReference type="EMBL" id="MQM11704.1"/>
    </source>
</evidence>
<organism evidence="2 3">
    <name type="scientific">Colocasia esculenta</name>
    <name type="common">Wild taro</name>
    <name type="synonym">Arum esculentum</name>
    <dbReference type="NCBI Taxonomy" id="4460"/>
    <lineage>
        <taxon>Eukaryota</taxon>
        <taxon>Viridiplantae</taxon>
        <taxon>Streptophyta</taxon>
        <taxon>Embryophyta</taxon>
        <taxon>Tracheophyta</taxon>
        <taxon>Spermatophyta</taxon>
        <taxon>Magnoliopsida</taxon>
        <taxon>Liliopsida</taxon>
        <taxon>Araceae</taxon>
        <taxon>Aroideae</taxon>
        <taxon>Colocasieae</taxon>
        <taxon>Colocasia</taxon>
    </lineage>
</organism>
<keyword evidence="1" id="KW-0732">Signal</keyword>
<feature type="chain" id="PRO_5032986070" evidence="1">
    <location>
        <begin position="35"/>
        <end position="156"/>
    </location>
</feature>
<feature type="signal peptide" evidence="1">
    <location>
        <begin position="1"/>
        <end position="34"/>
    </location>
</feature>
<evidence type="ECO:0000256" key="1">
    <source>
        <dbReference type="SAM" id="SignalP"/>
    </source>
</evidence>
<dbReference type="AlphaFoldDB" id="A0A843X3J9"/>
<feature type="non-terminal residue" evidence="2">
    <location>
        <position position="1"/>
    </location>
</feature>
<evidence type="ECO:0000313" key="3">
    <source>
        <dbReference type="Proteomes" id="UP000652761"/>
    </source>
</evidence>
<comment type="caution">
    <text evidence="2">The sequence shown here is derived from an EMBL/GenBank/DDBJ whole genome shotgun (WGS) entry which is preliminary data.</text>
</comment>
<sequence>LTLFSTFCPPLSAPLRSVLLPLLAFAAACRPTLYESPLLWLRNPRAKENRKFLFSFFFLQRDREEKGRASSQGAGGLDGFGVLPQGGVQELRRPRRTHYLAGACLYKCVLMEFEALAVSSESGDVGMYPEELQEPLGNIEDAIRRGRREISELRMG</sequence>
<gene>
    <name evidence="2" type="ORF">Taro_044612</name>
</gene>
<protein>
    <submittedName>
        <fullName evidence="2">Uncharacterized protein</fullName>
    </submittedName>
</protein>